<dbReference type="EMBL" id="JAFIRA010000011">
    <property type="protein sequence ID" value="MCJ2542477.1"/>
    <property type="molecule type" value="Genomic_DNA"/>
</dbReference>
<proteinExistence type="predicted"/>
<comment type="caution">
    <text evidence="1">The sequence shown here is derived from an EMBL/GenBank/DDBJ whole genome shotgun (WGS) entry which is preliminary data.</text>
</comment>
<sequence>MNSVSLPANVSSGSYRLDIPFGERWRICRRLLELGIPSVCTGDGGLQVEMNTLLAALQVRSVIQQHTARRQELVQGLETCWQLNIQAGGQDGQVA</sequence>
<dbReference type="RefSeq" id="WP_244349754.1">
    <property type="nucleotide sequence ID" value="NZ_JAFIRA010000011.1"/>
</dbReference>
<accession>A0ABT0C9M5</accession>
<organism evidence="1 2">
    <name type="scientific">Thermostichus vulcanus str. 'Rupite'</name>
    <dbReference type="NCBI Taxonomy" id="2813851"/>
    <lineage>
        <taxon>Bacteria</taxon>
        <taxon>Bacillati</taxon>
        <taxon>Cyanobacteriota</taxon>
        <taxon>Cyanophyceae</taxon>
        <taxon>Thermostichales</taxon>
        <taxon>Thermostichaceae</taxon>
        <taxon>Thermostichus</taxon>
    </lineage>
</organism>
<evidence type="ECO:0000313" key="1">
    <source>
        <dbReference type="EMBL" id="MCJ2542477.1"/>
    </source>
</evidence>
<name>A0ABT0C9M5_THEVL</name>
<keyword evidence="2" id="KW-1185">Reference proteome</keyword>
<gene>
    <name evidence="1" type="ORF">JX360_06080</name>
</gene>
<dbReference type="InterPro" id="IPR054637">
    <property type="entry name" value="Asr1405_Asl0597-like"/>
</dbReference>
<evidence type="ECO:0000313" key="2">
    <source>
        <dbReference type="Proteomes" id="UP000830835"/>
    </source>
</evidence>
<reference evidence="1" key="1">
    <citation type="submission" date="2021-02" db="EMBL/GenBank/DDBJ databases">
        <title>The CRISPR/cas machinery reduction and long-range gene transfer in the hot spring cyanobacterium Synechococcus.</title>
        <authorList>
            <person name="Dvorak P."/>
            <person name="Jahodarova E."/>
            <person name="Hasler P."/>
            <person name="Poulickova A."/>
        </authorList>
    </citation>
    <scope>NUCLEOTIDE SEQUENCE</scope>
    <source>
        <strain evidence="1">Rupite</strain>
    </source>
</reference>
<dbReference type="NCBIfam" id="NF045598">
    <property type="entry name" value="asr1405_asl0597"/>
    <property type="match status" value="1"/>
</dbReference>
<protein>
    <submittedName>
        <fullName evidence="1">Uncharacterized protein</fullName>
    </submittedName>
</protein>
<dbReference type="Proteomes" id="UP000830835">
    <property type="component" value="Unassembled WGS sequence"/>
</dbReference>